<gene>
    <name evidence="1" type="ORF">A2855_02455</name>
</gene>
<dbReference type="AlphaFoldDB" id="A0A1G2C9C1"/>
<proteinExistence type="predicted"/>
<sequence length="99" mass="11653">MLNLCNWCINILGSRQIRFDSKQAEDVIVANEKLFRFTREDTGAMTAMRGEHLNQARRKLAAQLGINPNQLEFQECMGIVGDRNSKYWRRRRGNKRRIK</sequence>
<reference evidence="1 2" key="1">
    <citation type="journal article" date="2016" name="Nat. Commun.">
        <title>Thousands of microbial genomes shed light on interconnected biogeochemical processes in an aquifer system.</title>
        <authorList>
            <person name="Anantharaman K."/>
            <person name="Brown C.T."/>
            <person name="Hug L.A."/>
            <person name="Sharon I."/>
            <person name="Castelle C.J."/>
            <person name="Probst A.J."/>
            <person name="Thomas B.C."/>
            <person name="Singh A."/>
            <person name="Wilkins M.J."/>
            <person name="Karaoz U."/>
            <person name="Brodie E.L."/>
            <person name="Williams K.H."/>
            <person name="Hubbard S.S."/>
            <person name="Banfield J.F."/>
        </authorList>
    </citation>
    <scope>NUCLEOTIDE SEQUENCE [LARGE SCALE GENOMIC DNA]</scope>
</reference>
<comment type="caution">
    <text evidence="1">The sequence shown here is derived from an EMBL/GenBank/DDBJ whole genome shotgun (WGS) entry which is preliminary data.</text>
</comment>
<name>A0A1G2C9C1_9BACT</name>
<dbReference type="Proteomes" id="UP000179059">
    <property type="component" value="Unassembled WGS sequence"/>
</dbReference>
<dbReference type="EMBL" id="MHKX01000019">
    <property type="protein sequence ID" value="OGY97994.1"/>
    <property type="molecule type" value="Genomic_DNA"/>
</dbReference>
<evidence type="ECO:0000313" key="2">
    <source>
        <dbReference type="Proteomes" id="UP000179059"/>
    </source>
</evidence>
<evidence type="ECO:0000313" key="1">
    <source>
        <dbReference type="EMBL" id="OGY97994.1"/>
    </source>
</evidence>
<organism evidence="1 2">
    <name type="scientific">Candidatus Liptonbacteria bacterium RIFCSPHIGHO2_01_FULL_57_28</name>
    <dbReference type="NCBI Taxonomy" id="1798647"/>
    <lineage>
        <taxon>Bacteria</taxon>
        <taxon>Candidatus Liptoniibacteriota</taxon>
    </lineage>
</organism>
<protein>
    <submittedName>
        <fullName evidence="1">Uncharacterized protein</fullName>
    </submittedName>
</protein>
<accession>A0A1G2C9C1</accession>